<feature type="domain" description="Uracil-DNA glycosylase-like" evidence="8">
    <location>
        <begin position="37"/>
        <end position="180"/>
    </location>
</feature>
<name>A0A0F9FBD5_9ZZZZ</name>
<keyword evidence="2" id="KW-0479">Metal-binding</keyword>
<evidence type="ECO:0000256" key="5">
    <source>
        <dbReference type="ARBA" id="ARBA00023004"/>
    </source>
</evidence>
<comment type="caution">
    <text evidence="9">The sequence shown here is derived from an EMBL/GenBank/DDBJ whole genome shotgun (WGS) entry which is preliminary data.</text>
</comment>
<evidence type="ECO:0000259" key="8">
    <source>
        <dbReference type="Pfam" id="PF03167"/>
    </source>
</evidence>
<gene>
    <name evidence="9" type="ORF">LCGC14_2263360</name>
</gene>
<feature type="non-terminal residue" evidence="9">
    <location>
        <position position="284"/>
    </location>
</feature>
<dbReference type="GO" id="GO:0006281">
    <property type="term" value="P:DNA repair"/>
    <property type="evidence" value="ECO:0007669"/>
    <property type="project" value="UniProtKB-KW"/>
</dbReference>
<keyword evidence="4" id="KW-0378">Hydrolase</keyword>
<evidence type="ECO:0000256" key="4">
    <source>
        <dbReference type="ARBA" id="ARBA00022801"/>
    </source>
</evidence>
<evidence type="ECO:0000256" key="6">
    <source>
        <dbReference type="ARBA" id="ARBA00023014"/>
    </source>
</evidence>
<dbReference type="PANTHER" id="PTHR33693">
    <property type="entry name" value="TYPE-5 URACIL-DNA GLYCOSYLASE"/>
    <property type="match status" value="1"/>
</dbReference>
<evidence type="ECO:0000256" key="3">
    <source>
        <dbReference type="ARBA" id="ARBA00022763"/>
    </source>
</evidence>
<dbReference type="InterPro" id="IPR036895">
    <property type="entry name" value="Uracil-DNA_glycosylase-like_sf"/>
</dbReference>
<accession>A0A0F9FBD5</accession>
<evidence type="ECO:0000313" key="9">
    <source>
        <dbReference type="EMBL" id="KKL54640.1"/>
    </source>
</evidence>
<organism evidence="9">
    <name type="scientific">marine sediment metagenome</name>
    <dbReference type="NCBI Taxonomy" id="412755"/>
    <lineage>
        <taxon>unclassified sequences</taxon>
        <taxon>metagenomes</taxon>
        <taxon>ecological metagenomes</taxon>
    </lineage>
</organism>
<dbReference type="Gene3D" id="3.40.470.10">
    <property type="entry name" value="Uracil-DNA glycosylase-like domain"/>
    <property type="match status" value="1"/>
</dbReference>
<proteinExistence type="predicted"/>
<dbReference type="GO" id="GO:0051539">
    <property type="term" value="F:4 iron, 4 sulfur cluster binding"/>
    <property type="evidence" value="ECO:0007669"/>
    <property type="project" value="UniProtKB-KW"/>
</dbReference>
<dbReference type="Pfam" id="PF03167">
    <property type="entry name" value="UDG"/>
    <property type="match status" value="1"/>
</dbReference>
<reference evidence="9" key="1">
    <citation type="journal article" date="2015" name="Nature">
        <title>Complex archaea that bridge the gap between prokaryotes and eukaryotes.</title>
        <authorList>
            <person name="Spang A."/>
            <person name="Saw J.H."/>
            <person name="Jorgensen S.L."/>
            <person name="Zaremba-Niedzwiedzka K."/>
            <person name="Martijn J."/>
            <person name="Lind A.E."/>
            <person name="van Eijk R."/>
            <person name="Schleper C."/>
            <person name="Guy L."/>
            <person name="Ettema T.J."/>
        </authorList>
    </citation>
    <scope>NUCLEOTIDE SEQUENCE</scope>
</reference>
<evidence type="ECO:0000256" key="7">
    <source>
        <dbReference type="ARBA" id="ARBA00023204"/>
    </source>
</evidence>
<protein>
    <recommendedName>
        <fullName evidence="8">Uracil-DNA glycosylase-like domain-containing protein</fullName>
    </recommendedName>
</protein>
<dbReference type="AlphaFoldDB" id="A0A0F9FBD5"/>
<keyword evidence="3" id="KW-0227">DNA damage</keyword>
<dbReference type="InterPro" id="IPR005122">
    <property type="entry name" value="Uracil-DNA_glycosylase-like"/>
</dbReference>
<dbReference type="SUPFAM" id="SSF52141">
    <property type="entry name" value="Uracil-DNA glycosylase-like"/>
    <property type="match status" value="1"/>
</dbReference>
<dbReference type="GO" id="GO:0097506">
    <property type="term" value="F:deaminated base DNA N-glycosylase activity"/>
    <property type="evidence" value="ECO:0007669"/>
    <property type="project" value="UniProtKB-ARBA"/>
</dbReference>
<sequence length="284" mass="31142">MVRAAAGRRKVAARLFGSARTARCMLVRRMTNVPGAEGDPNADLWIIGRDYGDTERRLGLPFQGLAGSRLNARLGEAGIQRSGCFIHNVVAAQPPNNDWKRHKEGAIEVGTWALQALISEYQPKLVVTLGNEAFRTCMDKDPRGGSTLPGIQDARGYLWDSPLGVRVLSAIHPAAAEREWVPWMALLGVDLQKAKRELDAGCPALDERSVTIVTEPWELQELRNAIGTQERGWIALDTENDSELQISCLGVAVTKDVAWTIPAEEGWQLAAIKEICESDVPKVL</sequence>
<dbReference type="InterPro" id="IPR051536">
    <property type="entry name" value="UDG_Type-4/5"/>
</dbReference>
<keyword evidence="6" id="KW-0411">Iron-sulfur</keyword>
<keyword evidence="7" id="KW-0234">DNA repair</keyword>
<keyword evidence="1" id="KW-0004">4Fe-4S</keyword>
<dbReference type="EMBL" id="LAZR01031127">
    <property type="protein sequence ID" value="KKL54640.1"/>
    <property type="molecule type" value="Genomic_DNA"/>
</dbReference>
<evidence type="ECO:0000256" key="2">
    <source>
        <dbReference type="ARBA" id="ARBA00022723"/>
    </source>
</evidence>
<evidence type="ECO:0000256" key="1">
    <source>
        <dbReference type="ARBA" id="ARBA00022485"/>
    </source>
</evidence>
<dbReference type="GO" id="GO:0046872">
    <property type="term" value="F:metal ion binding"/>
    <property type="evidence" value="ECO:0007669"/>
    <property type="project" value="UniProtKB-KW"/>
</dbReference>
<keyword evidence="5" id="KW-0408">Iron</keyword>